<dbReference type="PANTHER" id="PTHR28141">
    <property type="entry name" value="2',3'-CYCLIC-NUCLEOTIDE 3'-PHOSPHODIESTERASE"/>
    <property type="match status" value="1"/>
</dbReference>
<organism evidence="1 2">
    <name type="scientific">Ophiobolus disseminans</name>
    <dbReference type="NCBI Taxonomy" id="1469910"/>
    <lineage>
        <taxon>Eukaryota</taxon>
        <taxon>Fungi</taxon>
        <taxon>Dikarya</taxon>
        <taxon>Ascomycota</taxon>
        <taxon>Pezizomycotina</taxon>
        <taxon>Dothideomycetes</taxon>
        <taxon>Pleosporomycetidae</taxon>
        <taxon>Pleosporales</taxon>
        <taxon>Pleosporineae</taxon>
        <taxon>Phaeosphaeriaceae</taxon>
        <taxon>Ophiobolus</taxon>
    </lineage>
</organism>
<dbReference type="InterPro" id="IPR012386">
    <property type="entry name" value="Cyclic-nucl_3Pdiesterase"/>
</dbReference>
<sequence length="199" mass="21850">MPGSSLWLLPPSDDPLNAVLFGLIQQTSSRFQSPHSFLPHVTLTSEISPASDPQAWLDSLELPAGKDVQVKFETLVSEDVFVRKLYIQCAKSDGLKKLAGASRRNVAGLEDQTKLAEWTHDKYNPHLSLLYHDCPKIDPEGISEVGGFVQQAGITLGEGGLMNGWTGGKVVLVQTDKPIDQWTVVAERRLSKHTTDFVT</sequence>
<gene>
    <name evidence="1" type="ORF">CC86DRAFT_5746</name>
</gene>
<protein>
    <submittedName>
        <fullName evidence="1">2',3'-cyclic-nucleotide 3'-phosphodiesterase</fullName>
    </submittedName>
</protein>
<reference evidence="1" key="1">
    <citation type="journal article" date="2020" name="Stud. Mycol.">
        <title>101 Dothideomycetes genomes: a test case for predicting lifestyles and emergence of pathogens.</title>
        <authorList>
            <person name="Haridas S."/>
            <person name="Albert R."/>
            <person name="Binder M."/>
            <person name="Bloem J."/>
            <person name="Labutti K."/>
            <person name="Salamov A."/>
            <person name="Andreopoulos B."/>
            <person name="Baker S."/>
            <person name="Barry K."/>
            <person name="Bills G."/>
            <person name="Bluhm B."/>
            <person name="Cannon C."/>
            <person name="Castanera R."/>
            <person name="Culley D."/>
            <person name="Daum C."/>
            <person name="Ezra D."/>
            <person name="Gonzalez J."/>
            <person name="Henrissat B."/>
            <person name="Kuo A."/>
            <person name="Liang C."/>
            <person name="Lipzen A."/>
            <person name="Lutzoni F."/>
            <person name="Magnuson J."/>
            <person name="Mondo S."/>
            <person name="Nolan M."/>
            <person name="Ohm R."/>
            <person name="Pangilinan J."/>
            <person name="Park H.-J."/>
            <person name="Ramirez L."/>
            <person name="Alfaro M."/>
            <person name="Sun H."/>
            <person name="Tritt A."/>
            <person name="Yoshinaga Y."/>
            <person name="Zwiers L.-H."/>
            <person name="Turgeon B."/>
            <person name="Goodwin S."/>
            <person name="Spatafora J."/>
            <person name="Crous P."/>
            <person name="Grigoriev I."/>
        </authorList>
    </citation>
    <scope>NUCLEOTIDE SEQUENCE</scope>
    <source>
        <strain evidence="1">CBS 113818</strain>
    </source>
</reference>
<dbReference type="EMBL" id="MU006216">
    <property type="protein sequence ID" value="KAF2833159.1"/>
    <property type="molecule type" value="Genomic_DNA"/>
</dbReference>
<dbReference type="PANTHER" id="PTHR28141:SF1">
    <property type="entry name" value="2',3'-CYCLIC-NUCLEOTIDE 3'-PHOSPHODIESTERASE"/>
    <property type="match status" value="1"/>
</dbReference>
<dbReference type="SUPFAM" id="SSF55144">
    <property type="entry name" value="LigT-like"/>
    <property type="match status" value="1"/>
</dbReference>
<dbReference type="GO" id="GO:0004113">
    <property type="term" value="F:2',3'-cyclic-nucleotide 3'-phosphodiesterase activity"/>
    <property type="evidence" value="ECO:0007669"/>
    <property type="project" value="TreeGrafter"/>
</dbReference>
<dbReference type="Proteomes" id="UP000799424">
    <property type="component" value="Unassembled WGS sequence"/>
</dbReference>
<dbReference type="InterPro" id="IPR009097">
    <property type="entry name" value="Cyclic_Pdiesterase"/>
</dbReference>
<evidence type="ECO:0000313" key="2">
    <source>
        <dbReference type="Proteomes" id="UP000799424"/>
    </source>
</evidence>
<keyword evidence="2" id="KW-1185">Reference proteome</keyword>
<dbReference type="GO" id="GO:0009187">
    <property type="term" value="P:cyclic nucleotide metabolic process"/>
    <property type="evidence" value="ECO:0007669"/>
    <property type="project" value="TreeGrafter"/>
</dbReference>
<dbReference type="Pfam" id="PF07823">
    <property type="entry name" value="CPDase"/>
    <property type="match status" value="1"/>
</dbReference>
<dbReference type="OrthoDB" id="514292at2759"/>
<proteinExistence type="predicted"/>
<evidence type="ECO:0000313" key="1">
    <source>
        <dbReference type="EMBL" id="KAF2833159.1"/>
    </source>
</evidence>
<accession>A0A6A7AKF9</accession>
<dbReference type="AlphaFoldDB" id="A0A6A7AKF9"/>
<name>A0A6A7AKF9_9PLEO</name>
<dbReference type="Gene3D" id="3.90.1140.10">
    <property type="entry name" value="Cyclic phosphodiesterase"/>
    <property type="match status" value="1"/>
</dbReference>